<evidence type="ECO:0008006" key="4">
    <source>
        <dbReference type="Google" id="ProtNLM"/>
    </source>
</evidence>
<feature type="region of interest" description="Disordered" evidence="1">
    <location>
        <begin position="2053"/>
        <end position="2075"/>
    </location>
</feature>
<reference evidence="2" key="1">
    <citation type="submission" date="2020-06" db="EMBL/GenBank/DDBJ databases">
        <authorList>
            <consortium name="Wellcome Sanger Institute Data Sharing"/>
        </authorList>
    </citation>
    <scope>NUCLEOTIDE SEQUENCE [LARGE SCALE GENOMIC DNA]</scope>
</reference>
<dbReference type="OrthoDB" id="68437at2759"/>
<accession>A0A8C5G692</accession>
<feature type="compositionally biased region" description="Basic and acidic residues" evidence="1">
    <location>
        <begin position="2124"/>
        <end position="2150"/>
    </location>
</feature>
<sequence length="2157" mass="242309">MSLVNVLCVTMMDDLEEAVRHFSKEIETSKKEPSYHHMVFNASVLYFQKVRPLLQPGQSGHVAASLRQVLDSLEEVEDKNHCWRAELMIHLIACLVDAGTIEDAASYAKIAEDFIKTHASHLYPKLFTLLVKHKLFEMDILLKTSSQSTALAVIYQMQQFKSMYTEINKYKVSEEDIAKLEGIFSLLAECPKATSKPVHSSNLHHPAPIVPSDRCAFLLELALLALQVKHQKLATDCLKELKSAGQATIDQCIMMECISSEIKLLEKKVKMSDYSRGSVEARLSAIHKLDQLLQTALREAAPQTVQAVCVAQWNTCLMLLQHNLRNHIKKPLLRISQALENIQSMLVEVRCQVHSELAAIEEEEGRLEISLTHLQKAMVLDNGLHQERLLSAMCLLQLKINFSQSSSRVEDKAAFLMDQVKDKQPEDDCRHVLVTVGLLLASDDFQEVLNADDPSRIPVDGVGSGPASHLAARAHHHLSATQNVNGHLAKLGSHTDRLERLILWATLSKTARKLQVWDVCRAACRFCLLYDDGKWSTFLLRLLAEIYFVSAEATIQKLFSEGVRLNNPGVLPKGVSETDPHWITYRNWIQALSAHATSNFLRAGELGEEIGAPGMVTNTATYLWNYNNHLLAAGDYQGLLQTFQTVMEMLERAECTRNSNSYVLLCDAVARGLIQPKSEQQSNEVSQATYKSKESVQKDAEVPNPPQDISKALKLCEEALRMCSRQIPDETVSIAVIKRMISTWVQVKRLLQQQININMDLPKDESENEETSAVMRVLVGVEMFQCNRNFELMNFSLPSLSTLVSMASECSWSDPMVELEVWCQLAASSHEAKEYHLVLSCTAKALQLEKAAVKALNCTTLNLYGQAAVNELLSSTACLRGLCLLHESRGNLKTYREGMRMLLSSASFAEKGKNPTLCVRAAKHYWNACLPLTKTPEERSQIQGDLEKILSALLPSIKRHNNQNKVNYTSARPEDGKLRAADEGHLDVRTGIYSLLYQIRVDKGDLAGALRLLNKALENMSGTEHWLTLVKYRILMNARMGESIQVDMQRFQNKGEQCCSQMWHQAALCAGTRAQQQHYYQKAIACLESPEWQWQKIKLLLEFGGWLYCHNFSMEEAQQQVQRALQILQEVDPEQDEGAGVEFTQRLSSFNYDQLLGENASLFTQSISSQKVVRCLDLQMQAHTLLAVMAHRASPDNLLNLLRAYVCVLRIWEVSMLVVSDGSSEISNSPALHPPPSAESKKGGKKSKLKKMKNPTPADGKPTIVDFTPPSTLREFACYVCPDQARQTFRTTCNPHCINKHSITNGKQSLHYLDILEKQLHSLSLEHMTLPIMHLAETIAHDILDGRSLSDLYRLRIVRTCAELGLMTCSPYEEKLQTLSAFQLQEQMEARKTIFLTKEKRNHYSGFNQRHNTCVQEEVWLDKAEVCQSLGLYQSAWQHLAEAHLVAKEFEDQNMKSRSLVSLANLACKELDFSQVFTFLKQAQTLGGDEYFWYQFTLTTVTAVVGQRDQESYTKVDEIIRKGCGALKLLLKDQVNRLQELTFLITSLEMRGAVANIHIIGGEPRMSLSTEAVDRLLTASDTLRECASAFTKLNYQENAAEAHAECAHALSFLANHISVPEEKQRVLLDGLYQMELAVSTQQHSVLNVVSLSPSQEENQRLSLVAMSRLMCLYLVLVEFCLVILEEHCALEINQTLGRQKMTAAEKVVEEFTRSSPEPQSKEEEWARVGKNLWQTALSHLTAANSYSLNNVKDKAFSLSLLGKYLRLMAVHEDPVYMSALWTGEKKEKSHKAGELLAQASKALAEASDLCLQHNLPSSILTEAAVNMLECYGQSDLEMTGQYLALFQSCCTAAVMDESQNPTCTDTRTSQLAALLDLRRNMLEEGERFHSILKKVENSHATFSKGFTSESINPNHLSILTKLPPNQKILLLQHSQDRDYLYGAFYEMIQAPLKKSPQDSGNLTCSRVAKVAVSPQALLELREHALTYGQKSRQAFQETQPWPRDPGSLNVSEAVQDVKKSSPHFIQMVKNMDDYLNPLLAQLNISCSRPQAVEPLSPEMIKTKDGKERGSSGELSAHREDGLVILADQLLHELPLESLSMLQEEGLTSVSRDFSLQHFYSRLKKEEPHEVKSDNKKDTKGGKGTKGKRDQGQAIKAV</sequence>
<feature type="region of interest" description="Disordered" evidence="1">
    <location>
        <begin position="2124"/>
        <end position="2157"/>
    </location>
</feature>
<evidence type="ECO:0000313" key="3">
    <source>
        <dbReference type="Proteomes" id="UP000694680"/>
    </source>
</evidence>
<dbReference type="Ensembl" id="ENSGWIT00000019057.1">
    <property type="protein sequence ID" value="ENSGWIP00000017264.1"/>
    <property type="gene ID" value="ENSGWIG00000009614.1"/>
</dbReference>
<name>A0A8C5G692_GOUWI</name>
<dbReference type="PANTHER" id="PTHR15977">
    <property type="entry name" value="CILIA- AND FLAGELLA-ASSOCIATED PROTEIN 46"/>
    <property type="match status" value="1"/>
</dbReference>
<feature type="compositionally biased region" description="Basic and acidic residues" evidence="1">
    <location>
        <begin position="691"/>
        <end position="701"/>
    </location>
</feature>
<dbReference type="InterPro" id="IPR039586">
    <property type="entry name" value="CFAP46"/>
</dbReference>
<dbReference type="GeneID" id="114476790"/>
<dbReference type="Proteomes" id="UP000694680">
    <property type="component" value="Chromosome 15"/>
</dbReference>
<feature type="region of interest" description="Disordered" evidence="1">
    <location>
        <begin position="1225"/>
        <end position="1264"/>
    </location>
</feature>
<feature type="compositionally biased region" description="Polar residues" evidence="1">
    <location>
        <begin position="678"/>
        <end position="690"/>
    </location>
</feature>
<evidence type="ECO:0000313" key="2">
    <source>
        <dbReference type="Ensembl" id="ENSGWIP00000017264.1"/>
    </source>
</evidence>
<feature type="compositionally biased region" description="Basic residues" evidence="1">
    <location>
        <begin position="1243"/>
        <end position="1253"/>
    </location>
</feature>
<gene>
    <name evidence="2" type="primary">cfap46</name>
</gene>
<dbReference type="GO" id="GO:0035082">
    <property type="term" value="P:axoneme assembly"/>
    <property type="evidence" value="ECO:0007669"/>
    <property type="project" value="InterPro"/>
</dbReference>
<feature type="compositionally biased region" description="Basic and acidic residues" evidence="1">
    <location>
        <begin position="2060"/>
        <end position="2075"/>
    </location>
</feature>
<proteinExistence type="predicted"/>
<keyword evidence="3" id="KW-1185">Reference proteome</keyword>
<dbReference type="PANTHER" id="PTHR15977:SF15">
    <property type="entry name" value="CILIA- AND FLAGELLA-ASSOCIATED PROTEIN 46"/>
    <property type="match status" value="1"/>
</dbReference>
<dbReference type="GO" id="GO:0060294">
    <property type="term" value="P:cilium movement involved in cell motility"/>
    <property type="evidence" value="ECO:0007669"/>
    <property type="project" value="InterPro"/>
</dbReference>
<evidence type="ECO:0000256" key="1">
    <source>
        <dbReference type="SAM" id="MobiDB-lite"/>
    </source>
</evidence>
<dbReference type="CTD" id="54777"/>
<feature type="region of interest" description="Disordered" evidence="1">
    <location>
        <begin position="678"/>
        <end position="707"/>
    </location>
</feature>
<reference evidence="2" key="2">
    <citation type="submission" date="2025-08" db="UniProtKB">
        <authorList>
            <consortium name="Ensembl"/>
        </authorList>
    </citation>
    <scope>IDENTIFICATION</scope>
</reference>
<organism evidence="2 3">
    <name type="scientific">Gouania willdenowi</name>
    <name type="common">Blunt-snouted clingfish</name>
    <name type="synonym">Lepadogaster willdenowi</name>
    <dbReference type="NCBI Taxonomy" id="441366"/>
    <lineage>
        <taxon>Eukaryota</taxon>
        <taxon>Metazoa</taxon>
        <taxon>Chordata</taxon>
        <taxon>Craniata</taxon>
        <taxon>Vertebrata</taxon>
        <taxon>Euteleostomi</taxon>
        <taxon>Actinopterygii</taxon>
        <taxon>Neopterygii</taxon>
        <taxon>Teleostei</taxon>
        <taxon>Neoteleostei</taxon>
        <taxon>Acanthomorphata</taxon>
        <taxon>Ovalentaria</taxon>
        <taxon>Blenniimorphae</taxon>
        <taxon>Blenniiformes</taxon>
        <taxon>Gobiesocoidei</taxon>
        <taxon>Gobiesocidae</taxon>
        <taxon>Gobiesocinae</taxon>
        <taxon>Gouania</taxon>
    </lineage>
</organism>
<reference evidence="2" key="3">
    <citation type="submission" date="2025-09" db="UniProtKB">
        <authorList>
            <consortium name="Ensembl"/>
        </authorList>
    </citation>
    <scope>IDENTIFICATION</scope>
</reference>
<protein>
    <recommendedName>
        <fullName evidence="4">Separase</fullName>
    </recommendedName>
</protein>
<dbReference type="RefSeq" id="XP_028324505.1">
    <property type="nucleotide sequence ID" value="XM_028468704.1"/>
</dbReference>